<organism evidence="2 3">
    <name type="scientific">Geodermatophilus amargosae</name>
    <dbReference type="NCBI Taxonomy" id="1296565"/>
    <lineage>
        <taxon>Bacteria</taxon>
        <taxon>Bacillati</taxon>
        <taxon>Actinomycetota</taxon>
        <taxon>Actinomycetes</taxon>
        <taxon>Geodermatophilales</taxon>
        <taxon>Geodermatophilaceae</taxon>
        <taxon>Geodermatophilus</taxon>
    </lineage>
</organism>
<protein>
    <recommendedName>
        <fullName evidence="4">Lipoprotein</fullName>
    </recommendedName>
</protein>
<accession>A0A1I7B6E0</accession>
<name>A0A1I7B6E0_9ACTN</name>
<evidence type="ECO:0000313" key="2">
    <source>
        <dbReference type="EMBL" id="SFT82692.1"/>
    </source>
</evidence>
<reference evidence="3" key="1">
    <citation type="submission" date="2016-10" db="EMBL/GenBank/DDBJ databases">
        <authorList>
            <person name="Varghese N."/>
            <person name="Submissions S."/>
        </authorList>
    </citation>
    <scope>NUCLEOTIDE SEQUENCE [LARGE SCALE GENOMIC DNA]</scope>
    <source>
        <strain evidence="3">DSM 46136</strain>
    </source>
</reference>
<dbReference type="Proteomes" id="UP000199546">
    <property type="component" value="Unassembled WGS sequence"/>
</dbReference>
<keyword evidence="3" id="KW-1185">Reference proteome</keyword>
<dbReference type="OrthoDB" id="5191826at2"/>
<evidence type="ECO:0000256" key="1">
    <source>
        <dbReference type="SAM" id="MobiDB-lite"/>
    </source>
</evidence>
<dbReference type="AlphaFoldDB" id="A0A1I7B6E0"/>
<gene>
    <name evidence="2" type="ORF">SAMN05660657_03331</name>
</gene>
<dbReference type="STRING" id="1296565.SAMN05660657_03331"/>
<evidence type="ECO:0008006" key="4">
    <source>
        <dbReference type="Google" id="ProtNLM"/>
    </source>
</evidence>
<evidence type="ECO:0000313" key="3">
    <source>
        <dbReference type="Proteomes" id="UP000199546"/>
    </source>
</evidence>
<feature type="region of interest" description="Disordered" evidence="1">
    <location>
        <begin position="24"/>
        <end position="54"/>
    </location>
</feature>
<proteinExistence type="predicted"/>
<sequence length="196" mass="20162">MSPLARCARGLLAGAVLLVAGCGGESAPSTQPPTSAPAPSPQTSSPPPPPSPEEAAAVAALVAFQDAVRVTDQARKDPAAQDWEPAIRRHLGDPAAVLAVQSVRDYATLGLRQEGDSVVTAEVTEVDLAAAEGPTVRITGCFDSGSRQVIDVNTGVPVAPGTPPRFVWNVGVTQFPTEVGEPWLVTVLEPLTSQPC</sequence>
<dbReference type="EMBL" id="FPBA01000012">
    <property type="protein sequence ID" value="SFT82692.1"/>
    <property type="molecule type" value="Genomic_DNA"/>
</dbReference>
<dbReference type="PROSITE" id="PS51257">
    <property type="entry name" value="PROKAR_LIPOPROTEIN"/>
    <property type="match status" value="1"/>
</dbReference>
<feature type="compositionally biased region" description="Pro residues" evidence="1">
    <location>
        <begin position="30"/>
        <end position="52"/>
    </location>
</feature>